<dbReference type="SUPFAM" id="SSF53850">
    <property type="entry name" value="Periplasmic binding protein-like II"/>
    <property type="match status" value="1"/>
</dbReference>
<dbReference type="Pfam" id="PF03466">
    <property type="entry name" value="LysR_substrate"/>
    <property type="match status" value="1"/>
</dbReference>
<dbReference type="InterPro" id="IPR005119">
    <property type="entry name" value="LysR_subst-bd"/>
</dbReference>
<dbReference type="PROSITE" id="PS50931">
    <property type="entry name" value="HTH_LYSR"/>
    <property type="match status" value="1"/>
</dbReference>
<evidence type="ECO:0000313" key="6">
    <source>
        <dbReference type="EMBL" id="MBB6166824.1"/>
    </source>
</evidence>
<dbReference type="AlphaFoldDB" id="A0A841K7H2"/>
<keyword evidence="7" id="KW-1185">Reference proteome</keyword>
<dbReference type="Gene3D" id="3.40.190.290">
    <property type="match status" value="1"/>
</dbReference>
<name>A0A841K7H2_9HYPH</name>
<dbReference type="GO" id="GO:0003700">
    <property type="term" value="F:DNA-binding transcription factor activity"/>
    <property type="evidence" value="ECO:0007669"/>
    <property type="project" value="InterPro"/>
</dbReference>
<dbReference type="InterPro" id="IPR036390">
    <property type="entry name" value="WH_DNA-bd_sf"/>
</dbReference>
<keyword evidence="4" id="KW-0804">Transcription</keyword>
<dbReference type="Proteomes" id="UP000588017">
    <property type="component" value="Unassembled WGS sequence"/>
</dbReference>
<dbReference type="GO" id="GO:0043565">
    <property type="term" value="F:sequence-specific DNA binding"/>
    <property type="evidence" value="ECO:0007669"/>
    <property type="project" value="TreeGrafter"/>
</dbReference>
<dbReference type="EMBL" id="JACHEH010000001">
    <property type="protein sequence ID" value="MBB6166824.1"/>
    <property type="molecule type" value="Genomic_DNA"/>
</dbReference>
<dbReference type="FunFam" id="3.40.190.290:FF:000001">
    <property type="entry name" value="Transcriptional regulator, LysR family"/>
    <property type="match status" value="1"/>
</dbReference>
<evidence type="ECO:0000256" key="2">
    <source>
        <dbReference type="ARBA" id="ARBA00023015"/>
    </source>
</evidence>
<gene>
    <name evidence="6" type="ORF">HNQ73_000432</name>
</gene>
<dbReference type="Pfam" id="PF00126">
    <property type="entry name" value="HTH_1"/>
    <property type="match status" value="1"/>
</dbReference>
<keyword evidence="2" id="KW-0805">Transcription regulation</keyword>
<proteinExistence type="inferred from homology"/>
<dbReference type="InterPro" id="IPR058163">
    <property type="entry name" value="LysR-type_TF_proteobact-type"/>
</dbReference>
<comment type="similarity">
    <text evidence="1">Belongs to the LysR transcriptional regulatory family.</text>
</comment>
<accession>A0A841K7H2</accession>
<dbReference type="PANTHER" id="PTHR30537">
    <property type="entry name" value="HTH-TYPE TRANSCRIPTIONAL REGULATOR"/>
    <property type="match status" value="1"/>
</dbReference>
<evidence type="ECO:0000256" key="1">
    <source>
        <dbReference type="ARBA" id="ARBA00009437"/>
    </source>
</evidence>
<evidence type="ECO:0000256" key="4">
    <source>
        <dbReference type="ARBA" id="ARBA00023163"/>
    </source>
</evidence>
<dbReference type="CDD" id="cd08472">
    <property type="entry name" value="PBP2_CrgA_like_3"/>
    <property type="match status" value="1"/>
</dbReference>
<dbReference type="RefSeq" id="WP_183331776.1">
    <property type="nucleotide sequence ID" value="NZ_BMHX01000001.1"/>
</dbReference>
<dbReference type="PANTHER" id="PTHR30537:SF72">
    <property type="entry name" value="LYSR FAMILY TRANSCRIPTIONAL REGULATOR"/>
    <property type="match status" value="1"/>
</dbReference>
<evidence type="ECO:0000259" key="5">
    <source>
        <dbReference type="PROSITE" id="PS50931"/>
    </source>
</evidence>
<organism evidence="6 7">
    <name type="scientific">Chelatococcus composti</name>
    <dbReference type="NCBI Taxonomy" id="1743235"/>
    <lineage>
        <taxon>Bacteria</taxon>
        <taxon>Pseudomonadati</taxon>
        <taxon>Pseudomonadota</taxon>
        <taxon>Alphaproteobacteria</taxon>
        <taxon>Hyphomicrobiales</taxon>
        <taxon>Chelatococcaceae</taxon>
        <taxon>Chelatococcus</taxon>
    </lineage>
</organism>
<dbReference type="FunFam" id="1.10.10.10:FF:000001">
    <property type="entry name" value="LysR family transcriptional regulator"/>
    <property type="match status" value="1"/>
</dbReference>
<comment type="caution">
    <text evidence="6">The sequence shown here is derived from an EMBL/GenBank/DDBJ whole genome shotgun (WGS) entry which is preliminary data.</text>
</comment>
<sequence>MDRLQAMETFTLVVETGGFKRAAETLRILPSTVTKTIKDLEAHLGVQLLNRTTRAVSVTDAGLRYYESCKAILRDIEAAEGEVAGRGGTIRGTVRVGTTPTLARHVIIPALPQFAARHPGIYIDLHLSDAVIDLVHEGVDCVIRAGEPQLSNLVLRRLARFPWYVCASPAYLRRYGEPRSLADLQAHLAVGYADSRRSRSTNWTFRDGDETVIVSMKDSITVDDTDAYVAAGVAGLGLIRAGSFVVREHLAEGRLVRLLAHAEPSTDPLSALYPQSRHLSPAVRAFVDWSVEVIGREARGW</sequence>
<dbReference type="InterPro" id="IPR036388">
    <property type="entry name" value="WH-like_DNA-bd_sf"/>
</dbReference>
<protein>
    <submittedName>
        <fullName evidence="6">LysR family transcriptional regulator for bpeEF and oprC</fullName>
    </submittedName>
</protein>
<keyword evidence="3" id="KW-0238">DNA-binding</keyword>
<dbReference type="SUPFAM" id="SSF46785">
    <property type="entry name" value="Winged helix' DNA-binding domain"/>
    <property type="match status" value="1"/>
</dbReference>
<dbReference type="GO" id="GO:0006351">
    <property type="term" value="P:DNA-templated transcription"/>
    <property type="evidence" value="ECO:0007669"/>
    <property type="project" value="TreeGrafter"/>
</dbReference>
<evidence type="ECO:0000313" key="7">
    <source>
        <dbReference type="Proteomes" id="UP000588017"/>
    </source>
</evidence>
<evidence type="ECO:0000256" key="3">
    <source>
        <dbReference type="ARBA" id="ARBA00023125"/>
    </source>
</evidence>
<feature type="domain" description="HTH lysR-type" evidence="5">
    <location>
        <begin position="1"/>
        <end position="59"/>
    </location>
</feature>
<reference evidence="6 7" key="1">
    <citation type="submission" date="2020-08" db="EMBL/GenBank/DDBJ databases">
        <title>Genomic Encyclopedia of Type Strains, Phase IV (KMG-IV): sequencing the most valuable type-strain genomes for metagenomic binning, comparative biology and taxonomic classification.</title>
        <authorList>
            <person name="Goeker M."/>
        </authorList>
    </citation>
    <scope>NUCLEOTIDE SEQUENCE [LARGE SCALE GENOMIC DNA]</scope>
    <source>
        <strain evidence="6 7">DSM 101465</strain>
    </source>
</reference>
<dbReference type="InterPro" id="IPR000847">
    <property type="entry name" value="LysR_HTH_N"/>
</dbReference>
<dbReference type="Gene3D" id="1.10.10.10">
    <property type="entry name" value="Winged helix-like DNA-binding domain superfamily/Winged helix DNA-binding domain"/>
    <property type="match status" value="1"/>
</dbReference>